<dbReference type="SUPFAM" id="SSF55486">
    <property type="entry name" value="Metalloproteases ('zincins'), catalytic domain"/>
    <property type="match status" value="1"/>
</dbReference>
<gene>
    <name evidence="2" type="ORF">EJ06DRAFT_545472</name>
</gene>
<feature type="chain" id="PRO_5026116166" description="Cellulose-binding family II protein" evidence="1">
    <location>
        <begin position="18"/>
        <end position="293"/>
    </location>
</feature>
<protein>
    <recommendedName>
        <fullName evidence="4">Cellulose-binding family II protein</fullName>
    </recommendedName>
</protein>
<keyword evidence="3" id="KW-1185">Reference proteome</keyword>
<evidence type="ECO:0000256" key="1">
    <source>
        <dbReference type="SAM" id="SignalP"/>
    </source>
</evidence>
<keyword evidence="1" id="KW-0732">Signal</keyword>
<dbReference type="PANTHER" id="PTHR35606">
    <property type="entry name" value="CELLULOSE-BINDING FAMILY II PROTEIN"/>
    <property type="match status" value="1"/>
</dbReference>
<proteinExistence type="predicted"/>
<sequence length="293" mass="32211">MHLPLLLAPVLVLPALAAPGASLPQAVVPAAGAASLREKTWNPPSSLRAALDATWAHSMKTYQPQPDPLRFPNYGFHQVFATNGSISFCVRWDGKGVADAKLRSQVNAALKVQSKKWMDILAGFDGWPFAEVKVQVVGWAVRDRALAPGWSKEEGTLYTDRDPGGIPQCAERCGRFFHQDGNYGKCAGGKEGHYDQSLWLTDGMNGGAGGDWGQRLGTEGFLSAMRKGGDIHIFLHEMGHTFGLADFYDWRPPGQTNFIMMAGSAMTITEFDAWMLRDWWRHLKPKILNAKVA</sequence>
<organism evidence="2 3">
    <name type="scientific">Trichodelitschia bisporula</name>
    <dbReference type="NCBI Taxonomy" id="703511"/>
    <lineage>
        <taxon>Eukaryota</taxon>
        <taxon>Fungi</taxon>
        <taxon>Dikarya</taxon>
        <taxon>Ascomycota</taxon>
        <taxon>Pezizomycotina</taxon>
        <taxon>Dothideomycetes</taxon>
        <taxon>Dothideomycetes incertae sedis</taxon>
        <taxon>Phaeotrichales</taxon>
        <taxon>Phaeotrichaceae</taxon>
        <taxon>Trichodelitschia</taxon>
    </lineage>
</organism>
<evidence type="ECO:0008006" key="4">
    <source>
        <dbReference type="Google" id="ProtNLM"/>
    </source>
</evidence>
<dbReference type="AlphaFoldDB" id="A0A6G1HI33"/>
<feature type="signal peptide" evidence="1">
    <location>
        <begin position="1"/>
        <end position="17"/>
    </location>
</feature>
<dbReference type="PANTHER" id="PTHR35606:SF4">
    <property type="entry name" value="CELLULOSE-BINDING FAMILY II PROTEIN"/>
    <property type="match status" value="1"/>
</dbReference>
<reference evidence="2" key="1">
    <citation type="journal article" date="2020" name="Stud. Mycol.">
        <title>101 Dothideomycetes genomes: a test case for predicting lifestyles and emergence of pathogens.</title>
        <authorList>
            <person name="Haridas S."/>
            <person name="Albert R."/>
            <person name="Binder M."/>
            <person name="Bloem J."/>
            <person name="Labutti K."/>
            <person name="Salamov A."/>
            <person name="Andreopoulos B."/>
            <person name="Baker S."/>
            <person name="Barry K."/>
            <person name="Bills G."/>
            <person name="Bluhm B."/>
            <person name="Cannon C."/>
            <person name="Castanera R."/>
            <person name="Culley D."/>
            <person name="Daum C."/>
            <person name="Ezra D."/>
            <person name="Gonzalez J."/>
            <person name="Henrissat B."/>
            <person name="Kuo A."/>
            <person name="Liang C."/>
            <person name="Lipzen A."/>
            <person name="Lutzoni F."/>
            <person name="Magnuson J."/>
            <person name="Mondo S."/>
            <person name="Nolan M."/>
            <person name="Ohm R."/>
            <person name="Pangilinan J."/>
            <person name="Park H.-J."/>
            <person name="Ramirez L."/>
            <person name="Alfaro M."/>
            <person name="Sun H."/>
            <person name="Tritt A."/>
            <person name="Yoshinaga Y."/>
            <person name="Zwiers L.-H."/>
            <person name="Turgeon B."/>
            <person name="Goodwin S."/>
            <person name="Spatafora J."/>
            <person name="Crous P."/>
            <person name="Grigoriev I."/>
        </authorList>
    </citation>
    <scope>NUCLEOTIDE SEQUENCE</scope>
    <source>
        <strain evidence="2">CBS 262.69</strain>
    </source>
</reference>
<dbReference type="Proteomes" id="UP000799640">
    <property type="component" value="Unassembled WGS sequence"/>
</dbReference>
<dbReference type="EMBL" id="ML996714">
    <property type="protein sequence ID" value="KAF2395554.1"/>
    <property type="molecule type" value="Genomic_DNA"/>
</dbReference>
<evidence type="ECO:0000313" key="3">
    <source>
        <dbReference type="Proteomes" id="UP000799640"/>
    </source>
</evidence>
<accession>A0A6G1HI33</accession>
<name>A0A6G1HI33_9PEZI</name>
<evidence type="ECO:0000313" key="2">
    <source>
        <dbReference type="EMBL" id="KAF2395554.1"/>
    </source>
</evidence>
<dbReference type="OrthoDB" id="94998at2759"/>